<name>A0AAD5XG62_9FUNG</name>
<sequence length="381" mass="40824">MDFGFPLFTSTLHMAVQFVCAALCLRFVWPTLRPSKLPSARDYLLKVVPCGIATGLDIGLSNSSLKAISLTFYTMVKSGAPVFVLLFAFLFKLEKPTWKLSAIIMLICSGVLLMVGGESKFNLQGYLEVQIATILSGFRWSITQILLAKASLGMSNPLATAIFLAPVMSLSLLITSLASEDLSTLATHPLVQSSPFTLVVLLAFGGILAFSMVMAEFNLISATNVVTFSVAGVFKEILTIVISSLVFRDADFTISKLLGLVTSLVGIALYNYVRIVAIREQATLARRASTSATTALATNRNTRQRNGEYEAALLDESGLWTGEDDGDDDGDLDDAVAAIYGASHGLYGYSNTTTLAPAVKLSAANIAIELESVNPLFSNLN</sequence>
<reference evidence="7" key="1">
    <citation type="submission" date="2020-05" db="EMBL/GenBank/DDBJ databases">
        <title>Phylogenomic resolution of chytrid fungi.</title>
        <authorList>
            <person name="Stajich J.E."/>
            <person name="Amses K."/>
            <person name="Simmons R."/>
            <person name="Seto K."/>
            <person name="Myers J."/>
            <person name="Bonds A."/>
            <person name="Quandt C.A."/>
            <person name="Barry K."/>
            <person name="Liu P."/>
            <person name="Grigoriev I."/>
            <person name="Longcore J.E."/>
            <person name="James T.Y."/>
        </authorList>
    </citation>
    <scope>NUCLEOTIDE SEQUENCE</scope>
    <source>
        <strain evidence="7">JEL0513</strain>
    </source>
</reference>
<dbReference type="GO" id="GO:0016020">
    <property type="term" value="C:membrane"/>
    <property type="evidence" value="ECO:0007669"/>
    <property type="project" value="UniProtKB-SubCell"/>
</dbReference>
<dbReference type="Proteomes" id="UP001211907">
    <property type="component" value="Unassembled WGS sequence"/>
</dbReference>
<feature type="transmembrane region" description="Helical" evidence="5">
    <location>
        <begin position="12"/>
        <end position="31"/>
    </location>
</feature>
<feature type="transmembrane region" description="Helical" evidence="5">
    <location>
        <begin position="72"/>
        <end position="91"/>
    </location>
</feature>
<dbReference type="InterPro" id="IPR050186">
    <property type="entry name" value="TPT_transporter"/>
</dbReference>
<evidence type="ECO:0000256" key="1">
    <source>
        <dbReference type="ARBA" id="ARBA00004141"/>
    </source>
</evidence>
<evidence type="ECO:0000256" key="5">
    <source>
        <dbReference type="SAM" id="Phobius"/>
    </source>
</evidence>
<keyword evidence="8" id="KW-1185">Reference proteome</keyword>
<dbReference type="InterPro" id="IPR004853">
    <property type="entry name" value="Sugar_P_trans_dom"/>
</dbReference>
<keyword evidence="2 5" id="KW-0812">Transmembrane</keyword>
<dbReference type="EMBL" id="JADGJH010000828">
    <property type="protein sequence ID" value="KAJ3122199.1"/>
    <property type="molecule type" value="Genomic_DNA"/>
</dbReference>
<feature type="transmembrane region" description="Helical" evidence="5">
    <location>
        <begin position="129"/>
        <end position="147"/>
    </location>
</feature>
<evidence type="ECO:0000313" key="8">
    <source>
        <dbReference type="Proteomes" id="UP001211907"/>
    </source>
</evidence>
<dbReference type="AlphaFoldDB" id="A0AAD5XG62"/>
<evidence type="ECO:0000256" key="4">
    <source>
        <dbReference type="ARBA" id="ARBA00023136"/>
    </source>
</evidence>
<protein>
    <submittedName>
        <fullName evidence="7">Triose-phosphate Transporter</fullName>
    </submittedName>
</protein>
<dbReference type="InterPro" id="IPR037185">
    <property type="entry name" value="EmrE-like"/>
</dbReference>
<keyword evidence="4 5" id="KW-0472">Membrane</keyword>
<accession>A0AAD5XG62</accession>
<evidence type="ECO:0000256" key="3">
    <source>
        <dbReference type="ARBA" id="ARBA00022989"/>
    </source>
</evidence>
<dbReference type="PANTHER" id="PTHR11132">
    <property type="entry name" value="SOLUTE CARRIER FAMILY 35"/>
    <property type="match status" value="1"/>
</dbReference>
<evidence type="ECO:0000259" key="6">
    <source>
        <dbReference type="Pfam" id="PF03151"/>
    </source>
</evidence>
<keyword evidence="3 5" id="KW-1133">Transmembrane helix</keyword>
<dbReference type="SUPFAM" id="SSF103481">
    <property type="entry name" value="Multidrug resistance efflux transporter EmrE"/>
    <property type="match status" value="1"/>
</dbReference>
<evidence type="ECO:0000256" key="2">
    <source>
        <dbReference type="ARBA" id="ARBA00022692"/>
    </source>
</evidence>
<comment type="caution">
    <text evidence="7">The sequence shown here is derived from an EMBL/GenBank/DDBJ whole genome shotgun (WGS) entry which is preliminary data.</text>
</comment>
<evidence type="ECO:0000313" key="7">
    <source>
        <dbReference type="EMBL" id="KAJ3122199.1"/>
    </source>
</evidence>
<feature type="transmembrane region" description="Helical" evidence="5">
    <location>
        <begin position="159"/>
        <end position="178"/>
    </location>
</feature>
<organism evidence="7 8">
    <name type="scientific">Physocladia obscura</name>
    <dbReference type="NCBI Taxonomy" id="109957"/>
    <lineage>
        <taxon>Eukaryota</taxon>
        <taxon>Fungi</taxon>
        <taxon>Fungi incertae sedis</taxon>
        <taxon>Chytridiomycota</taxon>
        <taxon>Chytridiomycota incertae sedis</taxon>
        <taxon>Chytridiomycetes</taxon>
        <taxon>Chytridiales</taxon>
        <taxon>Chytriomycetaceae</taxon>
        <taxon>Physocladia</taxon>
    </lineage>
</organism>
<feature type="transmembrane region" description="Helical" evidence="5">
    <location>
        <begin position="253"/>
        <end position="273"/>
    </location>
</feature>
<comment type="subcellular location">
    <subcellularLocation>
        <location evidence="1">Membrane</location>
        <topology evidence="1">Multi-pass membrane protein</topology>
    </subcellularLocation>
</comment>
<feature type="domain" description="Sugar phosphate transporter" evidence="6">
    <location>
        <begin position="3"/>
        <end position="271"/>
    </location>
</feature>
<feature type="transmembrane region" description="Helical" evidence="5">
    <location>
        <begin position="98"/>
        <end position="117"/>
    </location>
</feature>
<gene>
    <name evidence="7" type="primary">CAS42</name>
    <name evidence="7" type="ORF">HK100_012083</name>
</gene>
<proteinExistence type="predicted"/>
<feature type="transmembrane region" description="Helical" evidence="5">
    <location>
        <begin position="225"/>
        <end position="247"/>
    </location>
</feature>
<dbReference type="Pfam" id="PF03151">
    <property type="entry name" value="TPT"/>
    <property type="match status" value="1"/>
</dbReference>
<feature type="transmembrane region" description="Helical" evidence="5">
    <location>
        <begin position="190"/>
        <end position="213"/>
    </location>
</feature>